<dbReference type="PANTHER" id="PTHR12526:SF510">
    <property type="entry name" value="D-INOSITOL 3-PHOSPHATE GLYCOSYLTRANSFERASE"/>
    <property type="match status" value="1"/>
</dbReference>
<dbReference type="GO" id="GO:1901135">
    <property type="term" value="P:carbohydrate derivative metabolic process"/>
    <property type="evidence" value="ECO:0007669"/>
    <property type="project" value="UniProtKB-ARBA"/>
</dbReference>
<dbReference type="GO" id="GO:0016757">
    <property type="term" value="F:glycosyltransferase activity"/>
    <property type="evidence" value="ECO:0007669"/>
    <property type="project" value="UniProtKB-KW"/>
</dbReference>
<dbReference type="Pfam" id="PF13439">
    <property type="entry name" value="Glyco_transf_4"/>
    <property type="match status" value="1"/>
</dbReference>
<dbReference type="SUPFAM" id="SSF53756">
    <property type="entry name" value="UDP-Glycosyltransferase/glycogen phosphorylase"/>
    <property type="match status" value="1"/>
</dbReference>
<protein>
    <submittedName>
        <fullName evidence="5">Glycosyltransferase involved in cell wall bisynthesis</fullName>
    </submittedName>
</protein>
<dbReference type="RefSeq" id="WP_089851378.1">
    <property type="nucleotide sequence ID" value="NZ_FPAQ01000037.1"/>
</dbReference>
<evidence type="ECO:0000259" key="4">
    <source>
        <dbReference type="Pfam" id="PF13439"/>
    </source>
</evidence>
<dbReference type="CDD" id="cd03801">
    <property type="entry name" value="GT4_PimA-like"/>
    <property type="match status" value="1"/>
</dbReference>
<evidence type="ECO:0000256" key="1">
    <source>
        <dbReference type="ARBA" id="ARBA00022676"/>
    </source>
</evidence>
<organism evidence="5 6">
    <name type="scientific">Halomonas saccharevitans</name>
    <dbReference type="NCBI Taxonomy" id="416872"/>
    <lineage>
        <taxon>Bacteria</taxon>
        <taxon>Pseudomonadati</taxon>
        <taxon>Pseudomonadota</taxon>
        <taxon>Gammaproteobacteria</taxon>
        <taxon>Oceanospirillales</taxon>
        <taxon>Halomonadaceae</taxon>
        <taxon>Halomonas</taxon>
    </lineage>
</organism>
<keyword evidence="2 5" id="KW-0808">Transferase</keyword>
<dbReference type="Gene3D" id="3.40.50.2000">
    <property type="entry name" value="Glycogen Phosphorylase B"/>
    <property type="match status" value="2"/>
</dbReference>
<keyword evidence="1" id="KW-0328">Glycosyltransferase</keyword>
<dbReference type="PANTHER" id="PTHR12526">
    <property type="entry name" value="GLYCOSYLTRANSFERASE"/>
    <property type="match status" value="1"/>
</dbReference>
<feature type="domain" description="Glycosyltransferase subfamily 4-like N-terminal" evidence="4">
    <location>
        <begin position="93"/>
        <end position="163"/>
    </location>
</feature>
<dbReference type="Proteomes" id="UP000199594">
    <property type="component" value="Unassembled WGS sequence"/>
</dbReference>
<sequence length="374" mass="40166">MPQESTPDLVLIVAGNPDQKTGGYLYDARMVAELRRQAWRVEVVGLHGRFPLPDPQARHSLATTLAGLADDALVVIDGLAMGGLPDEVERHAERLRIVALVHHPLADETGLDAARQAWFRESEARALAAARRVVVTSHHTARGLSEYGVPDQRIRVAEPGVDRAPLADAALDPEAPGPAGRLLCVATLTPRKGLGLLVEALAALTDRAWACEVIGSHRRDPGHAHALLAETRRLGLADRLRFMGEQDDRELEAAYRRADLFVLPSWYEGYGMVVTEALARGLPVITTTGGALTDTLPPGAGIAVPPGDVGALREALSGWLDDPGLRHRLRRGAREARNGLADWPAAARDFMAALKAIPEAPIRDAAHPKVRGSS</sequence>
<evidence type="ECO:0000259" key="3">
    <source>
        <dbReference type="Pfam" id="PF00534"/>
    </source>
</evidence>
<name>A0A1I7C6K7_9GAMM</name>
<evidence type="ECO:0000256" key="2">
    <source>
        <dbReference type="ARBA" id="ARBA00022679"/>
    </source>
</evidence>
<evidence type="ECO:0000313" key="5">
    <source>
        <dbReference type="EMBL" id="SFT95049.1"/>
    </source>
</evidence>
<dbReference type="EMBL" id="FPAQ01000037">
    <property type="protein sequence ID" value="SFT95049.1"/>
    <property type="molecule type" value="Genomic_DNA"/>
</dbReference>
<reference evidence="5 6" key="1">
    <citation type="submission" date="2016-10" db="EMBL/GenBank/DDBJ databases">
        <authorList>
            <person name="de Groot N.N."/>
        </authorList>
    </citation>
    <scope>NUCLEOTIDE SEQUENCE [LARGE SCALE GENOMIC DNA]</scope>
    <source>
        <strain evidence="5 6">CGMCC 1.6493</strain>
    </source>
</reference>
<dbReference type="InterPro" id="IPR028098">
    <property type="entry name" value="Glyco_trans_4-like_N"/>
</dbReference>
<gene>
    <name evidence="5" type="ORF">SAMN04487956_1378</name>
</gene>
<dbReference type="AlphaFoldDB" id="A0A1I7C6K7"/>
<dbReference type="Pfam" id="PF00534">
    <property type="entry name" value="Glycos_transf_1"/>
    <property type="match status" value="1"/>
</dbReference>
<evidence type="ECO:0000313" key="6">
    <source>
        <dbReference type="Proteomes" id="UP000199594"/>
    </source>
</evidence>
<dbReference type="OrthoDB" id="4611853at2"/>
<dbReference type="InterPro" id="IPR001296">
    <property type="entry name" value="Glyco_trans_1"/>
</dbReference>
<accession>A0A1I7C6K7</accession>
<feature type="domain" description="Glycosyl transferase family 1" evidence="3">
    <location>
        <begin position="182"/>
        <end position="335"/>
    </location>
</feature>
<proteinExistence type="predicted"/>